<evidence type="ECO:0000256" key="1">
    <source>
        <dbReference type="ARBA" id="ARBA00004201"/>
    </source>
</evidence>
<dbReference type="GO" id="GO:0033962">
    <property type="term" value="P:P-body assembly"/>
    <property type="evidence" value="ECO:0007669"/>
    <property type="project" value="TreeGrafter"/>
</dbReference>
<dbReference type="GO" id="GO:0003723">
    <property type="term" value="F:RNA binding"/>
    <property type="evidence" value="ECO:0007669"/>
    <property type="project" value="TreeGrafter"/>
</dbReference>
<evidence type="ECO:0000256" key="2">
    <source>
        <dbReference type="ARBA" id="ARBA00022490"/>
    </source>
</evidence>
<feature type="region of interest" description="Disordered" evidence="3">
    <location>
        <begin position="211"/>
        <end position="301"/>
    </location>
</feature>
<dbReference type="PANTHER" id="PTHR21551">
    <property type="entry name" value="TOPOISOMERASE II-ASSOCIATED PROTEIN PAT1"/>
    <property type="match status" value="1"/>
</dbReference>
<dbReference type="GO" id="GO:0000290">
    <property type="term" value="P:deadenylation-dependent decapping of nuclear-transcribed mRNA"/>
    <property type="evidence" value="ECO:0007669"/>
    <property type="project" value="InterPro"/>
</dbReference>
<name>A0A7S0RRP0_9CHLO</name>
<reference evidence="4" key="1">
    <citation type="submission" date="2021-01" db="EMBL/GenBank/DDBJ databases">
        <authorList>
            <person name="Corre E."/>
            <person name="Pelletier E."/>
            <person name="Niang G."/>
            <person name="Scheremetjew M."/>
            <person name="Finn R."/>
            <person name="Kale V."/>
            <person name="Holt S."/>
            <person name="Cochrane G."/>
            <person name="Meng A."/>
            <person name="Brown T."/>
            <person name="Cohen L."/>
        </authorList>
    </citation>
    <scope>NUCLEOTIDE SEQUENCE</scope>
    <source>
        <strain evidence="4">SAG 11-49</strain>
    </source>
</reference>
<evidence type="ECO:0000256" key="3">
    <source>
        <dbReference type="SAM" id="MobiDB-lite"/>
    </source>
</evidence>
<feature type="compositionally biased region" description="Pro residues" evidence="3">
    <location>
        <begin position="276"/>
        <end position="286"/>
    </location>
</feature>
<feature type="region of interest" description="Disordered" evidence="3">
    <location>
        <begin position="141"/>
        <end position="170"/>
    </location>
</feature>
<keyword evidence="2" id="KW-0963">Cytoplasm</keyword>
<accession>A0A7S0RRP0</accession>
<evidence type="ECO:0008006" key="5">
    <source>
        <dbReference type="Google" id="ProtNLM"/>
    </source>
</evidence>
<gene>
    <name evidence="4" type="ORF">CLEI1391_LOCUS12339</name>
</gene>
<evidence type="ECO:0000313" key="4">
    <source>
        <dbReference type="EMBL" id="CAD8685449.1"/>
    </source>
</evidence>
<dbReference type="AlphaFoldDB" id="A0A7S0RRP0"/>
<feature type="compositionally biased region" description="Pro residues" evidence="3">
    <location>
        <begin position="248"/>
        <end position="267"/>
    </location>
</feature>
<proteinExistence type="predicted"/>
<protein>
    <recommendedName>
        <fullName evidence="5">mRNA decay factor PAT1 domain-containing protein</fullName>
    </recommendedName>
</protein>
<sequence length="879" mass="92240">MALEPDAPSIRGDRYVGATIDRGDGAFGAHNYSFFDMGEDAATGLEGALEEGLEAPPDEDGILRTLGAELESEAVLLPEEEDLSLTAMFRNQLRASDGMSDDDIARALPKDILDDDDALLAAAASPAARLGLPRDLHVEQQPVHHAPPPFPTSLSFSPSSPAIARGQTSAAEPLAATSPLLALLRKQQVTPQESPRVTVPMTAAQLEAQMLAKSDQAAPAASQPPPPPANGQQQLWGPPGMPMQGHFPPQPIGPPGMHHMPPPPHPGQPFLSQPHMFPPDMPPHMRPPGMHGPMHGMPPPMGPGMGPMHMMHPHGPPPPFMHGGPPPPHMMGPGPMGMPGHGPGPMMMMHGPRGPMPPGMRPPMGPPFGGPAPGSFSAAVRGRAPPGMPENGHMAGLAPHHQQALAAHQQAMAAQHQQPGAPLRRSRYEGKLMSGEEVEHIMHIMYAAVHSGMPYCEDYYYQAYVNRHSVARNTSSFQPESLRDLTADVAKLDPSASVKFVNLDGLGKIVLSNIRTPKVLMDLTSTGDVAKPGGGGAEGDSSAPAKPLEQEPLLAARIMVEDCMHLLLDVDDIDRCFAAAAARSSVPQDGDGLRKRRALLAAGIAASFRLPDTPAGILEAAAADSEAAALGDGVFLRIMALPKGRTLLARSLRTLLSQPPGAGKLTTGAEQAASSVEMQGSLGPQHLLWAMLRNVRRLFGASGLQAPDAAAEKALTEATHRLAAATREAIGKLTTPKQVTDALAALIAGVQQQPGAGPMDALLPLANTRGVGMELAAGVPRDWLGEVLASLLQRAEQVGAGGSDAAGGWQACMDALVAAHMRHLEALQPVHAAAQVADNASALSLVRALACRPLAQALVPHVSQEQRSRIHDFTLRFLS</sequence>
<dbReference type="InterPro" id="IPR039900">
    <property type="entry name" value="Pat1-like"/>
</dbReference>
<dbReference type="PANTHER" id="PTHR21551:SF0">
    <property type="entry name" value="PROTEIN ASSOCIATED WITH TOPO II RELATED-1, ISOFORM A"/>
    <property type="match status" value="1"/>
</dbReference>
<dbReference type="EMBL" id="HBFB01022003">
    <property type="protein sequence ID" value="CAD8685449.1"/>
    <property type="molecule type" value="Transcribed_RNA"/>
</dbReference>
<dbReference type="GO" id="GO:0000932">
    <property type="term" value="C:P-body"/>
    <property type="evidence" value="ECO:0007669"/>
    <property type="project" value="UniProtKB-SubCell"/>
</dbReference>
<feature type="compositionally biased region" description="Low complexity" evidence="3">
    <location>
        <begin position="152"/>
        <end position="161"/>
    </location>
</feature>
<comment type="subcellular location">
    <subcellularLocation>
        <location evidence="1">Cytoplasm</location>
        <location evidence="1">P-body</location>
    </subcellularLocation>
</comment>
<organism evidence="4">
    <name type="scientific">Chlamydomonas leiostraca</name>
    <dbReference type="NCBI Taxonomy" id="1034604"/>
    <lineage>
        <taxon>Eukaryota</taxon>
        <taxon>Viridiplantae</taxon>
        <taxon>Chlorophyta</taxon>
        <taxon>core chlorophytes</taxon>
        <taxon>Chlorophyceae</taxon>
        <taxon>CS clade</taxon>
        <taxon>Chlamydomonadales</taxon>
        <taxon>Chlamydomonadaceae</taxon>
        <taxon>Chlamydomonas</taxon>
    </lineage>
</organism>